<dbReference type="InterPro" id="IPR048280">
    <property type="entry name" value="COX6B-like"/>
</dbReference>
<comment type="similarity">
    <text evidence="2">Belongs to the cytochrome c oxidase subunit 6B family.</text>
</comment>
<accession>A0A8H6T7R8</accession>
<dbReference type="PANTHER" id="PTHR47677">
    <property type="entry name" value="CYTOCHROME C OXIDASE ASSEMBLY FACTOR 6"/>
    <property type="match status" value="1"/>
</dbReference>
<evidence type="ECO:0000256" key="3">
    <source>
        <dbReference type="ARBA" id="ARBA00023128"/>
    </source>
</evidence>
<dbReference type="Pfam" id="PF02297">
    <property type="entry name" value="COX6B"/>
    <property type="match status" value="1"/>
</dbReference>
<gene>
    <name evidence="5" type="ORF">MIND_00201600</name>
</gene>
<dbReference type="EMBL" id="JACAZF010000002">
    <property type="protein sequence ID" value="KAF7311902.1"/>
    <property type="molecule type" value="Genomic_DNA"/>
</dbReference>
<dbReference type="InterPro" id="IPR048281">
    <property type="entry name" value="COA6_fun"/>
</dbReference>
<keyword evidence="4" id="KW-1015">Disulfide bond</keyword>
<dbReference type="PANTHER" id="PTHR47677:SF1">
    <property type="entry name" value="CYTOCHROME C OXIDASE ASSEMBLY FACTOR 6"/>
    <property type="match status" value="1"/>
</dbReference>
<dbReference type="InterPro" id="IPR036549">
    <property type="entry name" value="CX6/COA6-like_sf"/>
</dbReference>
<dbReference type="SUPFAM" id="SSF47694">
    <property type="entry name" value="Cytochrome c oxidase subunit h"/>
    <property type="match status" value="1"/>
</dbReference>
<comment type="caution">
    <text evidence="5">The sequence shown here is derived from an EMBL/GenBank/DDBJ whole genome shotgun (WGS) entry which is preliminary data.</text>
</comment>
<comment type="subcellular location">
    <subcellularLocation>
        <location evidence="1">Mitochondrion</location>
    </subcellularLocation>
</comment>
<keyword evidence="3" id="KW-0496">Mitochondrion</keyword>
<evidence type="ECO:0000313" key="5">
    <source>
        <dbReference type="EMBL" id="KAF7311902.1"/>
    </source>
</evidence>
<dbReference type="Gene3D" id="1.10.10.140">
    <property type="entry name" value="Cytochrome c oxidase, subunit VIb"/>
    <property type="match status" value="1"/>
</dbReference>
<evidence type="ECO:0000256" key="1">
    <source>
        <dbReference type="ARBA" id="ARBA00004173"/>
    </source>
</evidence>
<sequence length="121" mass="13572">MGWWPFSSAAEEPPLPTRQDRQACWDARDAYYACLDSAGVVRPGSEGPKVCRAENRVYERSCAQSWVSVYQPFWGGRLADHGIWQVKYFNERRRLAFAQKDMIAQANAQNAAAAASGSAKR</sequence>
<reference evidence="5" key="1">
    <citation type="submission" date="2020-05" db="EMBL/GenBank/DDBJ databases">
        <title>Mycena genomes resolve the evolution of fungal bioluminescence.</title>
        <authorList>
            <person name="Tsai I.J."/>
        </authorList>
    </citation>
    <scope>NUCLEOTIDE SEQUENCE</scope>
    <source>
        <strain evidence="5">171206Taipei</strain>
    </source>
</reference>
<dbReference type="AlphaFoldDB" id="A0A8H6T7R8"/>
<evidence type="ECO:0000313" key="6">
    <source>
        <dbReference type="Proteomes" id="UP000636479"/>
    </source>
</evidence>
<dbReference type="GeneID" id="59341431"/>
<keyword evidence="6" id="KW-1185">Reference proteome</keyword>
<protein>
    <submittedName>
        <fullName evidence="5">Uncharacterized protein</fullName>
    </submittedName>
</protein>
<name>A0A8H6T7R8_9AGAR</name>
<dbReference type="Proteomes" id="UP000636479">
    <property type="component" value="Unassembled WGS sequence"/>
</dbReference>
<organism evidence="5 6">
    <name type="scientific">Mycena indigotica</name>
    <dbReference type="NCBI Taxonomy" id="2126181"/>
    <lineage>
        <taxon>Eukaryota</taxon>
        <taxon>Fungi</taxon>
        <taxon>Dikarya</taxon>
        <taxon>Basidiomycota</taxon>
        <taxon>Agaricomycotina</taxon>
        <taxon>Agaricomycetes</taxon>
        <taxon>Agaricomycetidae</taxon>
        <taxon>Agaricales</taxon>
        <taxon>Marasmiineae</taxon>
        <taxon>Mycenaceae</taxon>
        <taxon>Mycena</taxon>
    </lineage>
</organism>
<dbReference type="RefSeq" id="XP_037224010.1">
    <property type="nucleotide sequence ID" value="XM_037358915.1"/>
</dbReference>
<dbReference type="GO" id="GO:0005739">
    <property type="term" value="C:mitochondrion"/>
    <property type="evidence" value="ECO:0007669"/>
    <property type="project" value="UniProtKB-SubCell"/>
</dbReference>
<evidence type="ECO:0000256" key="4">
    <source>
        <dbReference type="ARBA" id="ARBA00023157"/>
    </source>
</evidence>
<evidence type="ECO:0000256" key="2">
    <source>
        <dbReference type="ARBA" id="ARBA00006425"/>
    </source>
</evidence>
<proteinExistence type="inferred from homology"/>
<dbReference type="OrthoDB" id="5545577at2759"/>